<evidence type="ECO:0000256" key="2">
    <source>
        <dbReference type="ARBA" id="ARBA00023235"/>
    </source>
</evidence>
<comment type="pathway">
    <text evidence="3">Carbohydrate degradation; pentose phosphate pathway; D-ribose 5-phosphate from D-ribulose 5-phosphate (non-oxidative stage): step 1/1.</text>
</comment>
<accession>A0A5R9DX16</accession>
<feature type="binding site" evidence="3">
    <location>
        <begin position="96"/>
        <end position="99"/>
    </location>
    <ligand>
        <name>substrate</name>
    </ligand>
</feature>
<name>A0A5R9DX16_9LACT</name>
<feature type="binding site" evidence="3">
    <location>
        <begin position="83"/>
        <end position="86"/>
    </location>
    <ligand>
        <name>substrate</name>
    </ligand>
</feature>
<dbReference type="GO" id="GO:0004751">
    <property type="term" value="F:ribose-5-phosphate isomerase activity"/>
    <property type="evidence" value="ECO:0007669"/>
    <property type="project" value="UniProtKB-UniRule"/>
</dbReference>
<dbReference type="Gene3D" id="3.40.50.1360">
    <property type="match status" value="1"/>
</dbReference>
<comment type="similarity">
    <text evidence="3">Belongs to the ribose 5-phosphate isomerase family.</text>
</comment>
<dbReference type="Proteomes" id="UP000306420">
    <property type="component" value="Unassembled WGS sequence"/>
</dbReference>
<comment type="subunit">
    <text evidence="3">Homodimer.</text>
</comment>
<dbReference type="SUPFAM" id="SSF100950">
    <property type="entry name" value="NagB/RpiA/CoA transferase-like"/>
    <property type="match status" value="1"/>
</dbReference>
<evidence type="ECO:0000256" key="1">
    <source>
        <dbReference type="ARBA" id="ARBA00001713"/>
    </source>
</evidence>
<dbReference type="EMBL" id="VBSP01000009">
    <property type="protein sequence ID" value="TLQ41856.1"/>
    <property type="molecule type" value="Genomic_DNA"/>
</dbReference>
<dbReference type="Pfam" id="PF06026">
    <property type="entry name" value="Rib_5-P_isom_A"/>
    <property type="match status" value="1"/>
</dbReference>
<dbReference type="CDD" id="cd01398">
    <property type="entry name" value="RPI_A"/>
    <property type="match status" value="1"/>
</dbReference>
<comment type="catalytic activity">
    <reaction evidence="1 3">
        <text>aldehydo-D-ribose 5-phosphate = D-ribulose 5-phosphate</text>
        <dbReference type="Rhea" id="RHEA:14657"/>
        <dbReference type="ChEBI" id="CHEBI:58121"/>
        <dbReference type="ChEBI" id="CHEBI:58273"/>
        <dbReference type="EC" id="5.3.1.6"/>
    </reaction>
</comment>
<organism evidence="4 5">
    <name type="scientific">Ruoffia tabacinasalis</name>
    <dbReference type="NCBI Taxonomy" id="87458"/>
    <lineage>
        <taxon>Bacteria</taxon>
        <taxon>Bacillati</taxon>
        <taxon>Bacillota</taxon>
        <taxon>Bacilli</taxon>
        <taxon>Lactobacillales</taxon>
        <taxon>Aerococcaceae</taxon>
        <taxon>Ruoffia</taxon>
    </lineage>
</organism>
<dbReference type="OrthoDB" id="5870696at2"/>
<evidence type="ECO:0000313" key="5">
    <source>
        <dbReference type="Proteomes" id="UP000306420"/>
    </source>
</evidence>
<dbReference type="InterPro" id="IPR004788">
    <property type="entry name" value="Ribose5P_isomerase_type_A"/>
</dbReference>
<dbReference type="SUPFAM" id="SSF75445">
    <property type="entry name" value="D-ribose-5-phosphate isomerase (RpiA), lid domain"/>
    <property type="match status" value="1"/>
</dbReference>
<keyword evidence="2 3" id="KW-0413">Isomerase</keyword>
<dbReference type="InterPro" id="IPR037171">
    <property type="entry name" value="NagB/RpiA_transferase-like"/>
</dbReference>
<proteinExistence type="inferred from homology"/>
<comment type="function">
    <text evidence="3">Catalyzes the reversible conversion of ribose-5-phosphate to ribulose 5-phosphate.</text>
</comment>
<feature type="active site" description="Proton acceptor" evidence="3">
    <location>
        <position position="105"/>
    </location>
</feature>
<feature type="binding site" evidence="3">
    <location>
        <begin position="26"/>
        <end position="29"/>
    </location>
    <ligand>
        <name>substrate</name>
    </ligand>
</feature>
<dbReference type="AlphaFoldDB" id="A0A5R9DX16"/>
<evidence type="ECO:0000256" key="3">
    <source>
        <dbReference type="HAMAP-Rule" id="MF_00170"/>
    </source>
</evidence>
<dbReference type="NCBIfam" id="NF001924">
    <property type="entry name" value="PRK00702.1"/>
    <property type="match status" value="1"/>
</dbReference>
<dbReference type="NCBIfam" id="TIGR00021">
    <property type="entry name" value="rpiA"/>
    <property type="match status" value="1"/>
</dbReference>
<protein>
    <recommendedName>
        <fullName evidence="3">Ribose-5-phosphate isomerase A</fullName>
        <ecNumber evidence="3">5.3.1.6</ecNumber>
    </recommendedName>
    <alternativeName>
        <fullName evidence="3">Phosphoriboisomerase A</fullName>
        <shortName evidence="3">PRI</shortName>
    </alternativeName>
</protein>
<dbReference type="PANTHER" id="PTHR43748:SF3">
    <property type="entry name" value="RIBOSE-5-PHOSPHATE ISOMERASE 3, CHLOROPLASTIC-RELATED"/>
    <property type="match status" value="1"/>
</dbReference>
<dbReference type="Gene3D" id="3.30.70.260">
    <property type="match status" value="1"/>
</dbReference>
<feature type="binding site" evidence="3">
    <location>
        <position position="123"/>
    </location>
    <ligand>
        <name>substrate</name>
    </ligand>
</feature>
<dbReference type="FunFam" id="3.40.50.1360:FF:000001">
    <property type="entry name" value="Ribose-5-phosphate isomerase A"/>
    <property type="match status" value="1"/>
</dbReference>
<dbReference type="UniPathway" id="UPA00115">
    <property type="reaction ID" value="UER00412"/>
</dbReference>
<dbReference type="PANTHER" id="PTHR43748">
    <property type="entry name" value="RIBOSE-5-PHOSPHATE ISOMERASE 3, CHLOROPLASTIC-RELATED"/>
    <property type="match status" value="1"/>
</dbReference>
<dbReference type="RefSeq" id="WP_138404114.1">
    <property type="nucleotide sequence ID" value="NZ_VBSP01000009.1"/>
</dbReference>
<dbReference type="GO" id="GO:0009052">
    <property type="term" value="P:pentose-phosphate shunt, non-oxidative branch"/>
    <property type="evidence" value="ECO:0007669"/>
    <property type="project" value="UniProtKB-UniRule"/>
</dbReference>
<dbReference type="HAMAP" id="MF_00170">
    <property type="entry name" value="Rib_5P_isom_A"/>
    <property type="match status" value="1"/>
</dbReference>
<reference evidence="4 5" key="1">
    <citation type="submission" date="2019-05" db="EMBL/GenBank/DDBJ databases">
        <title>The metagenome of a microbial culture collection derived from dairy environment covers the genomic content of the human microbiome.</title>
        <authorList>
            <person name="Roder T."/>
            <person name="Wuthrich D."/>
            <person name="Sattari Z."/>
            <person name="Von Ah U."/>
            <person name="Bar C."/>
            <person name="Ronchi F."/>
            <person name="Macpherson A.J."/>
            <person name="Ganal-Vonarburg S.C."/>
            <person name="Bruggmann R."/>
            <person name="Vergeres G."/>
        </authorList>
    </citation>
    <scope>NUCLEOTIDE SEQUENCE [LARGE SCALE GENOMIC DNA]</scope>
    <source>
        <strain evidence="4 5">FAM 24227</strain>
    </source>
</reference>
<gene>
    <name evidence="3 4" type="primary">rpiA</name>
    <name evidence="4" type="ORF">FEZ33_04025</name>
</gene>
<dbReference type="InterPro" id="IPR050262">
    <property type="entry name" value="Ribose-5P_isomerase"/>
</dbReference>
<dbReference type="EC" id="5.3.1.6" evidence="3"/>
<sequence length="228" mass="25109">MSLGKEAVGRKAADYVEDGMVVGFGTGSTAYFFIDEVGKRIQAGELKHIVGVATSRRTLTQMQSLGIESRSLDDVNFIDLLVDGADETTHDFNGIKGGGGALLYEKIVAQNSRRIIWIVTEDKLVDTLGKFPLPVEIVQFGSWKLFRTFDQSGMNPTFRKSGQDTLFITDSGNYIIDLNLDVIQNPHQLAFELSNMVGVVEHGLFLNYPDVILSSDAEGNVQEITRSK</sequence>
<comment type="caution">
    <text evidence="4">The sequence shown here is derived from an EMBL/GenBank/DDBJ whole genome shotgun (WGS) entry which is preliminary data.</text>
</comment>
<dbReference type="InterPro" id="IPR020672">
    <property type="entry name" value="Ribose5P_isomerase_typA_subgr"/>
</dbReference>
<evidence type="ECO:0000313" key="4">
    <source>
        <dbReference type="EMBL" id="TLQ41856.1"/>
    </source>
</evidence>